<evidence type="ECO:0000256" key="2">
    <source>
        <dbReference type="SAM" id="SignalP"/>
    </source>
</evidence>
<dbReference type="Gene3D" id="2.40.10.10">
    <property type="entry name" value="Trypsin-like serine proteases"/>
    <property type="match status" value="2"/>
</dbReference>
<evidence type="ECO:0000313" key="5">
    <source>
        <dbReference type="Proteomes" id="UP001430848"/>
    </source>
</evidence>
<evidence type="ECO:0000256" key="1">
    <source>
        <dbReference type="ARBA" id="ARBA00022729"/>
    </source>
</evidence>
<reference evidence="4 5" key="1">
    <citation type="submission" date="2024-02" db="EMBL/GenBank/DDBJ databases">
        <title>De novo assembly and annotation of 12 fungi associated with fruit tree decline syndrome in Ontario, Canada.</title>
        <authorList>
            <person name="Sulman M."/>
            <person name="Ellouze W."/>
            <person name="Ilyukhin E."/>
        </authorList>
    </citation>
    <scope>NUCLEOTIDE SEQUENCE [LARGE SCALE GENOMIC DNA]</scope>
    <source>
        <strain evidence="4 5">M169</strain>
    </source>
</reference>
<proteinExistence type="predicted"/>
<dbReference type="SUPFAM" id="SSF50494">
    <property type="entry name" value="Trypsin-like serine proteases"/>
    <property type="match status" value="1"/>
</dbReference>
<evidence type="ECO:0000313" key="4">
    <source>
        <dbReference type="EMBL" id="KAK7734865.1"/>
    </source>
</evidence>
<evidence type="ECO:0000259" key="3">
    <source>
        <dbReference type="Pfam" id="PF00089"/>
    </source>
</evidence>
<dbReference type="EMBL" id="JAKNSF020000015">
    <property type="protein sequence ID" value="KAK7734865.1"/>
    <property type="molecule type" value="Genomic_DNA"/>
</dbReference>
<feature type="chain" id="PRO_5045633455" description="Peptidase S1 domain-containing protein" evidence="2">
    <location>
        <begin position="20"/>
        <end position="314"/>
    </location>
</feature>
<keyword evidence="5" id="KW-1185">Reference proteome</keyword>
<organism evidence="4 5">
    <name type="scientific">Diaporthe eres</name>
    <name type="common">Phomopsis oblonga</name>
    <dbReference type="NCBI Taxonomy" id="83184"/>
    <lineage>
        <taxon>Eukaryota</taxon>
        <taxon>Fungi</taxon>
        <taxon>Dikarya</taxon>
        <taxon>Ascomycota</taxon>
        <taxon>Pezizomycotina</taxon>
        <taxon>Sordariomycetes</taxon>
        <taxon>Sordariomycetidae</taxon>
        <taxon>Diaporthales</taxon>
        <taxon>Diaporthaceae</taxon>
        <taxon>Diaporthe</taxon>
        <taxon>Diaporthe eres species complex</taxon>
    </lineage>
</organism>
<dbReference type="Proteomes" id="UP001430848">
    <property type="component" value="Unassembled WGS sequence"/>
</dbReference>
<dbReference type="Pfam" id="PF00089">
    <property type="entry name" value="Trypsin"/>
    <property type="match status" value="1"/>
</dbReference>
<feature type="domain" description="Peptidase S1" evidence="3">
    <location>
        <begin position="112"/>
        <end position="290"/>
    </location>
</feature>
<feature type="signal peptide" evidence="2">
    <location>
        <begin position="1"/>
        <end position="19"/>
    </location>
</feature>
<dbReference type="InterPro" id="IPR043504">
    <property type="entry name" value="Peptidase_S1_PA_chymotrypsin"/>
</dbReference>
<accession>A0ABR1PEH6</accession>
<dbReference type="InterPro" id="IPR001254">
    <property type="entry name" value="Trypsin_dom"/>
</dbReference>
<comment type="caution">
    <text evidence="4">The sequence shown here is derived from an EMBL/GenBank/DDBJ whole genome shotgun (WGS) entry which is preliminary data.</text>
</comment>
<gene>
    <name evidence="4" type="ORF">SLS63_004286</name>
</gene>
<dbReference type="PANTHER" id="PTHR15462">
    <property type="entry name" value="SERINE PROTEASE"/>
    <property type="match status" value="1"/>
</dbReference>
<dbReference type="InterPro" id="IPR009003">
    <property type="entry name" value="Peptidase_S1_PA"/>
</dbReference>
<name>A0ABR1PEH6_DIAER</name>
<keyword evidence="1 2" id="KW-0732">Signal</keyword>
<protein>
    <recommendedName>
        <fullName evidence="3">Peptidase S1 domain-containing protein</fullName>
    </recommendedName>
</protein>
<dbReference type="InterPro" id="IPR050966">
    <property type="entry name" value="Glutamyl_endopeptidase"/>
</dbReference>
<dbReference type="PANTHER" id="PTHR15462:SF8">
    <property type="entry name" value="SERINE PROTEASE"/>
    <property type="match status" value="1"/>
</dbReference>
<sequence>MAKLVTGLVALCIAQAAYSLPTTESEPIFTPLGVGTTGDSQAGVASIDDGLIPEFVALDADILRSVVESNVTEVPPSDFAANAAQAERRGIIGAVDDRVRWTDRNFPYSPIGRIQFGGIWCSATLVGPRHVATALHCIPEQGTPITFQPAYAGGDTYPSSAVQYVLNSGVPIGAPCWEFSDWAILILKDRIGDQRGYFGARVIEDQHLNKNVWYHMGYPQDRDGGTQPYRQGQITVARLGGFSDCPNERRAMLVTDADAIGGQSGGPLWLGPEWDANGNRYVYGVCSASSSLDTAFSGGTIFTQWVGAARINYP</sequence>